<dbReference type="PANTHER" id="PTHR38681:SF1">
    <property type="entry name" value="RETROVIRUS-RELATED POL POLYPROTEIN FROM TRANSPOSON 412-LIKE PROTEIN"/>
    <property type="match status" value="1"/>
</dbReference>
<dbReference type="Pfam" id="PF17921">
    <property type="entry name" value="Integrase_H2C2"/>
    <property type="match status" value="1"/>
</dbReference>
<proteinExistence type="predicted"/>
<dbReference type="InterPro" id="IPR041588">
    <property type="entry name" value="Integrase_H2C2"/>
</dbReference>
<reference evidence="3" key="1">
    <citation type="journal article" date="2016" name="Gigascience">
        <title>De novo construction of an expanded transcriptome assembly for the western tarnished plant bug, Lygus hesperus.</title>
        <authorList>
            <person name="Tassone E.E."/>
            <person name="Geib S.M."/>
            <person name="Hall B."/>
            <person name="Fabrick J.A."/>
            <person name="Brent C.S."/>
            <person name="Hull J.J."/>
        </authorList>
    </citation>
    <scope>NUCLEOTIDE SEQUENCE</scope>
</reference>
<evidence type="ECO:0000313" key="3">
    <source>
        <dbReference type="EMBL" id="JAQ18100.1"/>
    </source>
</evidence>
<dbReference type="GO" id="GO:0003676">
    <property type="term" value="F:nucleic acid binding"/>
    <property type="evidence" value="ECO:0007669"/>
    <property type="project" value="InterPro"/>
</dbReference>
<feature type="domain" description="Integrase catalytic" evidence="2">
    <location>
        <begin position="128"/>
        <end position="296"/>
    </location>
</feature>
<dbReference type="InterPro" id="IPR036397">
    <property type="entry name" value="RNaseH_sf"/>
</dbReference>
<dbReference type="Gene3D" id="1.10.340.70">
    <property type="match status" value="1"/>
</dbReference>
<gene>
    <name evidence="3" type="primary">pol_278</name>
    <name evidence="3" type="ORF">g.74436</name>
</gene>
<dbReference type="PROSITE" id="PS50994">
    <property type="entry name" value="INTEGRASE"/>
    <property type="match status" value="1"/>
</dbReference>
<dbReference type="EMBL" id="GDHC01000529">
    <property type="protein sequence ID" value="JAQ18100.1"/>
    <property type="molecule type" value="Transcribed_RNA"/>
</dbReference>
<sequence>RIHEITVPSIIDFDAIAEDQRHDEELISLLEAGSARFMHCTPAGCSKEVICDTSSGAVRPVIPLSHRRKVFDAIHNQAHPGVKATSALVRKRYFWPNMRKDCNVWAKSCLICQRSKVNRHTTSAVSSFAAAERFGHLHIDLVGPLPPSDGFTYCLTCMDRFTRWPEAYPLKEITAEAVAKTLFHNWVPRFGVPTNITSDQGRQFESHLFKHFSQLLGVNHIKTTAYHPQANGLVERWHRSLKTAIICHQPAKWTDALPLILLSLRSAIKSDSSVSPADLVYGQALRLPYDLVETSSAAITPDPASYAHELQLHMHQLRPQPATNHSKPSVYVPASLLEASHVFVRVDGVKKPLLPPYTGPHQVLSRNEKIFQLRINGKTKSVSIDRLKPAFVDTGCETQQSNVPPSAIGGAAANTHTSSAPPCSPPSASLGPHPGSSQLSPPAPPPPSPRAMRTPVRSALRGSTPTTTRSGRHVRFPVRFLT</sequence>
<dbReference type="InterPro" id="IPR012337">
    <property type="entry name" value="RNaseH-like_sf"/>
</dbReference>
<feature type="compositionally biased region" description="Low complexity" evidence="1">
    <location>
        <begin position="418"/>
        <end position="440"/>
    </location>
</feature>
<protein>
    <submittedName>
        <fullName evidence="3">Pro-Pol polyprotein</fullName>
    </submittedName>
</protein>
<evidence type="ECO:0000256" key="1">
    <source>
        <dbReference type="SAM" id="MobiDB-lite"/>
    </source>
</evidence>
<dbReference type="GO" id="GO:0015074">
    <property type="term" value="P:DNA integration"/>
    <property type="evidence" value="ECO:0007669"/>
    <property type="project" value="InterPro"/>
</dbReference>
<accession>A0A146MHF1</accession>
<dbReference type="PANTHER" id="PTHR38681">
    <property type="entry name" value="RETROVIRUS-RELATED POL POLYPROTEIN FROM TRANSPOSON 412-LIKE PROTEIN-RELATED"/>
    <property type="match status" value="1"/>
</dbReference>
<organism evidence="3">
    <name type="scientific">Lygus hesperus</name>
    <name type="common">Western plant bug</name>
    <dbReference type="NCBI Taxonomy" id="30085"/>
    <lineage>
        <taxon>Eukaryota</taxon>
        <taxon>Metazoa</taxon>
        <taxon>Ecdysozoa</taxon>
        <taxon>Arthropoda</taxon>
        <taxon>Hexapoda</taxon>
        <taxon>Insecta</taxon>
        <taxon>Pterygota</taxon>
        <taxon>Neoptera</taxon>
        <taxon>Paraneoptera</taxon>
        <taxon>Hemiptera</taxon>
        <taxon>Heteroptera</taxon>
        <taxon>Panheteroptera</taxon>
        <taxon>Cimicomorpha</taxon>
        <taxon>Miridae</taxon>
        <taxon>Mirini</taxon>
        <taxon>Lygus</taxon>
    </lineage>
</organism>
<name>A0A146MHF1_LYGHE</name>
<dbReference type="Pfam" id="PF00665">
    <property type="entry name" value="rve"/>
    <property type="match status" value="1"/>
</dbReference>
<dbReference type="SUPFAM" id="SSF53098">
    <property type="entry name" value="Ribonuclease H-like"/>
    <property type="match status" value="1"/>
</dbReference>
<feature type="region of interest" description="Disordered" evidence="1">
    <location>
        <begin position="396"/>
        <end position="482"/>
    </location>
</feature>
<dbReference type="AlphaFoldDB" id="A0A146MHF1"/>
<evidence type="ECO:0000259" key="2">
    <source>
        <dbReference type="PROSITE" id="PS50994"/>
    </source>
</evidence>
<dbReference type="Gene3D" id="3.30.420.10">
    <property type="entry name" value="Ribonuclease H-like superfamily/Ribonuclease H"/>
    <property type="match status" value="1"/>
</dbReference>
<dbReference type="InterPro" id="IPR001584">
    <property type="entry name" value="Integrase_cat-core"/>
</dbReference>
<dbReference type="FunFam" id="1.10.340.70:FF:000004">
    <property type="entry name" value="Retrovirus-related Pol polyprotein from transposon 297-like Protein"/>
    <property type="match status" value="1"/>
</dbReference>
<dbReference type="FunFam" id="3.30.420.10:FF:000032">
    <property type="entry name" value="Retrovirus-related Pol polyprotein from transposon 297-like Protein"/>
    <property type="match status" value="1"/>
</dbReference>
<feature type="non-terminal residue" evidence="3">
    <location>
        <position position="1"/>
    </location>
</feature>